<organism evidence="5 6">
    <name type="scientific">Hymenobacter nivis</name>
    <dbReference type="NCBI Taxonomy" id="1850093"/>
    <lineage>
        <taxon>Bacteria</taxon>
        <taxon>Pseudomonadati</taxon>
        <taxon>Bacteroidota</taxon>
        <taxon>Cytophagia</taxon>
        <taxon>Cytophagales</taxon>
        <taxon>Hymenobacteraceae</taxon>
        <taxon>Hymenobacter</taxon>
    </lineage>
</organism>
<dbReference type="InterPro" id="IPR045155">
    <property type="entry name" value="Beta-lactam_cat"/>
</dbReference>
<dbReference type="GO" id="GO:0030655">
    <property type="term" value="P:beta-lactam antibiotic catabolic process"/>
    <property type="evidence" value="ECO:0007669"/>
    <property type="project" value="InterPro"/>
</dbReference>
<dbReference type="GO" id="GO:0046677">
    <property type="term" value="P:response to antibiotic"/>
    <property type="evidence" value="ECO:0007669"/>
    <property type="project" value="InterPro"/>
</dbReference>
<feature type="domain" description="Beta-lactamase class A catalytic" evidence="4">
    <location>
        <begin position="1"/>
        <end position="81"/>
    </location>
</feature>
<comment type="caution">
    <text evidence="5">The sequence shown here is derived from an EMBL/GenBank/DDBJ whole genome shotgun (WGS) entry which is preliminary data.</text>
</comment>
<dbReference type="Gene3D" id="3.40.710.10">
    <property type="entry name" value="DD-peptidase/beta-lactamase superfamily"/>
    <property type="match status" value="1"/>
</dbReference>
<proteinExistence type="inferred from homology"/>
<dbReference type="Pfam" id="PF13354">
    <property type="entry name" value="Beta-lactamase2"/>
    <property type="match status" value="1"/>
</dbReference>
<dbReference type="InterPro" id="IPR000871">
    <property type="entry name" value="Beta-lactam_class-A"/>
</dbReference>
<accession>A0A502GB62</accession>
<dbReference type="EMBL" id="RCYZ01000014">
    <property type="protein sequence ID" value="TPG58922.1"/>
    <property type="molecule type" value="Genomic_DNA"/>
</dbReference>
<protein>
    <recommendedName>
        <fullName evidence="3">beta-lactamase</fullName>
        <ecNumber evidence="3">3.5.2.6</ecNumber>
    </recommendedName>
</protein>
<keyword evidence="6" id="KW-1185">Reference proteome</keyword>
<dbReference type="GO" id="GO:0008800">
    <property type="term" value="F:beta-lactamase activity"/>
    <property type="evidence" value="ECO:0007669"/>
    <property type="project" value="UniProtKB-EC"/>
</dbReference>
<dbReference type="EC" id="3.5.2.6" evidence="3"/>
<dbReference type="SUPFAM" id="SSF56601">
    <property type="entry name" value="beta-lactamase/transpeptidase-like"/>
    <property type="match status" value="1"/>
</dbReference>
<comment type="catalytic activity">
    <reaction evidence="1">
        <text>a beta-lactam + H2O = a substituted beta-amino acid</text>
        <dbReference type="Rhea" id="RHEA:20401"/>
        <dbReference type="ChEBI" id="CHEBI:15377"/>
        <dbReference type="ChEBI" id="CHEBI:35627"/>
        <dbReference type="ChEBI" id="CHEBI:140347"/>
        <dbReference type="EC" id="3.5.2.6"/>
    </reaction>
</comment>
<dbReference type="PANTHER" id="PTHR35333:SF3">
    <property type="entry name" value="BETA-LACTAMASE-TYPE TRANSPEPTIDASE FOLD CONTAINING PROTEIN"/>
    <property type="match status" value="1"/>
</dbReference>
<dbReference type="AlphaFoldDB" id="A0A502GB62"/>
<dbReference type="PANTHER" id="PTHR35333">
    <property type="entry name" value="BETA-LACTAMASE"/>
    <property type="match status" value="1"/>
</dbReference>
<comment type="similarity">
    <text evidence="2">Belongs to the class-A beta-lactamase family.</text>
</comment>
<evidence type="ECO:0000259" key="4">
    <source>
        <dbReference type="Pfam" id="PF13354"/>
    </source>
</evidence>
<evidence type="ECO:0000256" key="1">
    <source>
        <dbReference type="ARBA" id="ARBA00001526"/>
    </source>
</evidence>
<evidence type="ECO:0000313" key="5">
    <source>
        <dbReference type="EMBL" id="TPG58922.1"/>
    </source>
</evidence>
<gene>
    <name evidence="5" type="ORF">EAH73_21625</name>
</gene>
<dbReference type="InterPro" id="IPR012338">
    <property type="entry name" value="Beta-lactam/transpept-like"/>
</dbReference>
<dbReference type="Proteomes" id="UP000317646">
    <property type="component" value="Unassembled WGS sequence"/>
</dbReference>
<sequence length="115" mass="11996">MLAQVYHHTALSQANSALLWQLLLDTSVGPQRIKGLLPAGTPVAHRTGTSGTNAEGLSPALNDAGVIKLPNGQHVALTVFVADSHADTATRELLIATIARAVYDEFAPPVVPAKP</sequence>
<name>A0A502GB62_9BACT</name>
<evidence type="ECO:0000256" key="2">
    <source>
        <dbReference type="ARBA" id="ARBA00009009"/>
    </source>
</evidence>
<evidence type="ECO:0000313" key="6">
    <source>
        <dbReference type="Proteomes" id="UP000317646"/>
    </source>
</evidence>
<reference evidence="5 6" key="1">
    <citation type="journal article" date="2019" name="Environ. Microbiol.">
        <title>Species interactions and distinct microbial communities in high Arctic permafrost affected cryosols are associated with the CH4 and CO2 gas fluxes.</title>
        <authorList>
            <person name="Altshuler I."/>
            <person name="Hamel J."/>
            <person name="Turney S."/>
            <person name="Magnuson E."/>
            <person name="Levesque R."/>
            <person name="Greer C."/>
            <person name="Whyte L.G."/>
        </authorList>
    </citation>
    <scope>NUCLEOTIDE SEQUENCE [LARGE SCALE GENOMIC DNA]</scope>
    <source>
        <strain evidence="5 6">S9.2P</strain>
    </source>
</reference>
<evidence type="ECO:0000256" key="3">
    <source>
        <dbReference type="ARBA" id="ARBA00012865"/>
    </source>
</evidence>